<feature type="non-terminal residue" evidence="1">
    <location>
        <position position="1"/>
    </location>
</feature>
<evidence type="ECO:0000313" key="1">
    <source>
        <dbReference type="EMBL" id="GAG02668.1"/>
    </source>
</evidence>
<accession>X0UQU7</accession>
<reference evidence="1" key="1">
    <citation type="journal article" date="2014" name="Front. Microbiol.">
        <title>High frequency of phylogenetically diverse reductive dehalogenase-homologous genes in deep subseafloor sedimentary metagenomes.</title>
        <authorList>
            <person name="Kawai M."/>
            <person name="Futagami T."/>
            <person name="Toyoda A."/>
            <person name="Takaki Y."/>
            <person name="Nishi S."/>
            <person name="Hori S."/>
            <person name="Arai W."/>
            <person name="Tsubouchi T."/>
            <person name="Morono Y."/>
            <person name="Uchiyama I."/>
            <person name="Ito T."/>
            <person name="Fujiyama A."/>
            <person name="Inagaki F."/>
            <person name="Takami H."/>
        </authorList>
    </citation>
    <scope>NUCLEOTIDE SEQUENCE</scope>
    <source>
        <strain evidence="1">Expedition CK06-06</strain>
    </source>
</reference>
<dbReference type="AlphaFoldDB" id="X0UQU7"/>
<dbReference type="EMBL" id="BARS01025309">
    <property type="protein sequence ID" value="GAG02668.1"/>
    <property type="molecule type" value="Genomic_DNA"/>
</dbReference>
<proteinExistence type="predicted"/>
<name>X0UQU7_9ZZZZ</name>
<comment type="caution">
    <text evidence="1">The sequence shown here is derived from an EMBL/GenBank/DDBJ whole genome shotgun (WGS) entry which is preliminary data.</text>
</comment>
<sequence>AVFSITDFDAGTIDPGTVKFAGAEPERWKLCDVDGDGDLDILFHFKTQGLVDLDENSTKATLTGIAGGNPIAVTDTVRIVPTKK</sequence>
<protein>
    <recommendedName>
        <fullName evidence="2">Dockerin domain-containing protein</fullName>
    </recommendedName>
</protein>
<organism evidence="1">
    <name type="scientific">marine sediment metagenome</name>
    <dbReference type="NCBI Taxonomy" id="412755"/>
    <lineage>
        <taxon>unclassified sequences</taxon>
        <taxon>metagenomes</taxon>
        <taxon>ecological metagenomes</taxon>
    </lineage>
</organism>
<gene>
    <name evidence="1" type="ORF">S01H1_40015</name>
</gene>
<evidence type="ECO:0008006" key="2">
    <source>
        <dbReference type="Google" id="ProtNLM"/>
    </source>
</evidence>